<proteinExistence type="predicted"/>
<organism evidence="1">
    <name type="scientific">Murmansk poxvirus</name>
    <dbReference type="NCBI Taxonomy" id="2025359"/>
    <lineage>
        <taxon>Viruses</taxon>
        <taxon>Varidnaviria</taxon>
        <taxon>Bamfordvirae</taxon>
        <taxon>Nucleocytoviricota</taxon>
        <taxon>Pokkesviricetes</taxon>
        <taxon>Chitovirales</taxon>
        <taxon>Poxviridae</taxon>
        <taxon>Chordopoxvirinae</taxon>
        <taxon>Centapoxvirus</taxon>
        <taxon>Centapoxvirus microtuspox</taxon>
        <taxon>Murmansk microtuspox virus</taxon>
    </lineage>
</organism>
<reference evidence="1" key="1">
    <citation type="journal article" date="2017" name="Virus Genes">
        <title>Two novel poxviruses with unusual genome rearrangements: NY_014 and Murmansk.</title>
        <authorList>
            <person name="Smithson C."/>
            <person name="Meyer H."/>
            <person name="Gigante C.M."/>
            <person name="Gao J."/>
            <person name="Zhao H."/>
            <person name="Batra D."/>
            <person name="Damon I."/>
            <person name="Upton C."/>
            <person name="Li Y."/>
        </authorList>
    </citation>
    <scope>NUCLEOTIDE SEQUENCE [LARGE SCALE GENOMIC DNA]</scope>
    <source>
        <strain evidence="1">LEIV-11411</strain>
    </source>
</reference>
<sequence>MKKFIHEYEYDRSKFLEEFVSDNDGFIKSTEKDICIHATLKHNCNNVRKYALDSSLMDDLLYDFKIHNSIEIVRATKFVYDIDLIRNNWISRNGDSILFPVIFIANTSSRNTDTVCIKTYKGIKIKKTSKSANFTVVINPSVNFKISLDIASYAKVMITFCKLQTELPKEIKPKNGNVILYRFSNFTEEEIPIGHMLIKINGCIDGNIYILSPKFMCGLRLQRSIYRYPLPPAETCSCCYPYSINDNEMEISIKELTKDIQILNTNDRYYVYFGNLNVAKVTYFNSMDSKIQYDHYYIKVALGVFCKFMIKDINVIVGVNHNNTFLNCIVPDTKL</sequence>
<dbReference type="EMBL" id="MF001304">
    <property type="protein sequence ID" value="AST09382.1"/>
    <property type="molecule type" value="Genomic_DNA"/>
</dbReference>
<gene>
    <name evidence="1" type="ORF">Murmansk-187</name>
</gene>
<name>A0A223FN33_9POXV</name>
<keyword evidence="2" id="KW-1185">Reference proteome</keyword>
<evidence type="ECO:0000313" key="2">
    <source>
        <dbReference type="Proteomes" id="UP000217350"/>
    </source>
</evidence>
<dbReference type="OrthoDB" id="4954at10239"/>
<accession>A0A223FN33</accession>
<dbReference type="Pfam" id="PF06802">
    <property type="entry name" value="DUF1231"/>
    <property type="match status" value="1"/>
</dbReference>
<protein>
    <submittedName>
        <fullName evidence="1">IL-1-beta inhibitor</fullName>
    </submittedName>
</protein>
<dbReference type="Proteomes" id="UP000217350">
    <property type="component" value="Segment"/>
</dbReference>
<evidence type="ECO:0000313" key="1">
    <source>
        <dbReference type="EMBL" id="AST09382.1"/>
    </source>
</evidence>
<dbReference type="InterPro" id="IPR009633">
    <property type="entry name" value="Vaccinia_virus_B17"/>
</dbReference>